<evidence type="ECO:0000313" key="2">
    <source>
        <dbReference type="Proteomes" id="UP000005857"/>
    </source>
</evidence>
<dbReference type="EMBL" id="JN698994">
    <property type="protein sequence ID" value="AER47648.1"/>
    <property type="molecule type" value="Genomic_DNA"/>
</dbReference>
<dbReference type="Proteomes" id="UP000005857">
    <property type="component" value="Segment"/>
</dbReference>
<dbReference type="GeneID" id="18990092"/>
<keyword evidence="2" id="KW-1185">Reference proteome</keyword>
<protein>
    <submittedName>
        <fullName evidence="1">Uncharacterized protein</fullName>
    </submittedName>
</protein>
<sequence length="81" mass="9323">MNTTTAPGPNRTQLFQVYDEADRYLYVDATVLRREWRAVLNWAQDGIDRDGTEHAMSRAEWTELFTHVRRLRGAEGAAQGI</sequence>
<dbReference type="RefSeq" id="YP_009018782.1">
    <property type="nucleotide sequence ID" value="NC_023744.1"/>
</dbReference>
<accession>G8I4K4</accession>
<name>G8I4K4_9CAUD</name>
<reference evidence="1 2" key="1">
    <citation type="journal article" date="2012" name="J. Virol.">
        <title>Complete Genome Sequences of 138 Mycobacteriophages.</title>
        <authorList>
            <consortium name="the Science Education Alliance Phage Hunters Advancing Genomics and Evolutionary Science Program"/>
            <consortium name="the KwaZulu-Natal Research Institute for Tuberculosis and HIV Mycobacterial Genetics Course Students"/>
            <consortium name="the Phage Hunters Integrating Research and Education Program"/>
            <person name="Hatfull G.F."/>
        </authorList>
    </citation>
    <scope>NUCLEOTIDE SEQUENCE [LARGE SCALE GENOMIC DNA]</scope>
</reference>
<evidence type="ECO:0000313" key="1">
    <source>
        <dbReference type="EMBL" id="AER47648.1"/>
    </source>
</evidence>
<dbReference type="KEGG" id="vg:18990092"/>
<organism evidence="1 2">
    <name type="scientific">Mycobacterium phage DS6A</name>
    <dbReference type="NCBI Taxonomy" id="45764"/>
    <lineage>
        <taxon>Viruses</taxon>
        <taxon>Duplodnaviria</taxon>
        <taxon>Heunggongvirae</taxon>
        <taxon>Uroviricota</taxon>
        <taxon>Caudoviricetes</taxon>
        <taxon>Hnatkovirus</taxon>
        <taxon>Hnatkovirus DS6A</taxon>
    </lineage>
</organism>
<gene>
    <name evidence="1" type="primary">94</name>
    <name evidence="1" type="ORF">DS6A_94</name>
</gene>
<proteinExistence type="predicted"/>